<evidence type="ECO:0000256" key="1">
    <source>
        <dbReference type="SAM" id="MobiDB-lite"/>
    </source>
</evidence>
<feature type="compositionally biased region" description="Polar residues" evidence="1">
    <location>
        <begin position="141"/>
        <end position="155"/>
    </location>
</feature>
<organism evidence="2 3">
    <name type="scientific">Pleurodeles waltl</name>
    <name type="common">Iberian ribbed newt</name>
    <dbReference type="NCBI Taxonomy" id="8319"/>
    <lineage>
        <taxon>Eukaryota</taxon>
        <taxon>Metazoa</taxon>
        <taxon>Chordata</taxon>
        <taxon>Craniata</taxon>
        <taxon>Vertebrata</taxon>
        <taxon>Euteleostomi</taxon>
        <taxon>Amphibia</taxon>
        <taxon>Batrachia</taxon>
        <taxon>Caudata</taxon>
        <taxon>Salamandroidea</taxon>
        <taxon>Salamandridae</taxon>
        <taxon>Pleurodelinae</taxon>
        <taxon>Pleurodeles</taxon>
    </lineage>
</organism>
<reference evidence="2" key="1">
    <citation type="journal article" date="2022" name="bioRxiv">
        <title>Sequencing and chromosome-scale assembly of the giantPleurodeles waltlgenome.</title>
        <authorList>
            <person name="Brown T."/>
            <person name="Elewa A."/>
            <person name="Iarovenko S."/>
            <person name="Subramanian E."/>
            <person name="Araus A.J."/>
            <person name="Petzold A."/>
            <person name="Susuki M."/>
            <person name="Suzuki K.-i.T."/>
            <person name="Hayashi T."/>
            <person name="Toyoda A."/>
            <person name="Oliveira C."/>
            <person name="Osipova E."/>
            <person name="Leigh N.D."/>
            <person name="Simon A."/>
            <person name="Yun M.H."/>
        </authorList>
    </citation>
    <scope>NUCLEOTIDE SEQUENCE</scope>
    <source>
        <strain evidence="2">20211129_DDA</strain>
        <tissue evidence="2">Liver</tissue>
    </source>
</reference>
<accession>A0AAV7STD0</accession>
<comment type="caution">
    <text evidence="2">The sequence shown here is derived from an EMBL/GenBank/DDBJ whole genome shotgun (WGS) entry which is preliminary data.</text>
</comment>
<dbReference type="EMBL" id="JANPWB010000008">
    <property type="protein sequence ID" value="KAJ1167354.1"/>
    <property type="molecule type" value="Genomic_DNA"/>
</dbReference>
<evidence type="ECO:0000313" key="3">
    <source>
        <dbReference type="Proteomes" id="UP001066276"/>
    </source>
</evidence>
<feature type="compositionally biased region" description="Basic and acidic residues" evidence="1">
    <location>
        <begin position="929"/>
        <end position="956"/>
    </location>
</feature>
<feature type="region of interest" description="Disordered" evidence="1">
    <location>
        <begin position="124"/>
        <end position="181"/>
    </location>
</feature>
<feature type="compositionally biased region" description="Basic and acidic residues" evidence="1">
    <location>
        <begin position="1061"/>
        <end position="1071"/>
    </location>
</feature>
<feature type="compositionally biased region" description="Polar residues" evidence="1">
    <location>
        <begin position="215"/>
        <end position="226"/>
    </location>
</feature>
<feature type="region of interest" description="Disordered" evidence="1">
    <location>
        <begin position="1058"/>
        <end position="1108"/>
    </location>
</feature>
<proteinExistence type="predicted"/>
<feature type="compositionally biased region" description="Basic and acidic residues" evidence="1">
    <location>
        <begin position="156"/>
        <end position="168"/>
    </location>
</feature>
<protein>
    <submittedName>
        <fullName evidence="2">Uncharacterized protein</fullName>
    </submittedName>
</protein>
<name>A0AAV7STD0_PLEWA</name>
<feature type="region of interest" description="Disordered" evidence="1">
    <location>
        <begin position="1"/>
        <end position="20"/>
    </location>
</feature>
<feature type="region of interest" description="Disordered" evidence="1">
    <location>
        <begin position="691"/>
        <end position="713"/>
    </location>
</feature>
<feature type="region of interest" description="Disordered" evidence="1">
    <location>
        <begin position="1189"/>
        <end position="1209"/>
    </location>
</feature>
<feature type="compositionally biased region" description="Pro residues" evidence="1">
    <location>
        <begin position="1078"/>
        <end position="1087"/>
    </location>
</feature>
<feature type="compositionally biased region" description="Polar residues" evidence="1">
    <location>
        <begin position="1189"/>
        <end position="1200"/>
    </location>
</feature>
<dbReference type="Proteomes" id="UP001066276">
    <property type="component" value="Chromosome 4_2"/>
</dbReference>
<feature type="compositionally biased region" description="Basic and acidic residues" evidence="1">
    <location>
        <begin position="983"/>
        <end position="993"/>
    </location>
</feature>
<feature type="region of interest" description="Disordered" evidence="1">
    <location>
        <begin position="922"/>
        <end position="1005"/>
    </location>
</feature>
<feature type="region of interest" description="Disordered" evidence="1">
    <location>
        <begin position="864"/>
        <end position="900"/>
    </location>
</feature>
<feature type="compositionally biased region" description="Polar residues" evidence="1">
    <location>
        <begin position="994"/>
        <end position="1005"/>
    </location>
</feature>
<gene>
    <name evidence="2" type="ORF">NDU88_007746</name>
</gene>
<evidence type="ECO:0000313" key="2">
    <source>
        <dbReference type="EMBL" id="KAJ1167354.1"/>
    </source>
</evidence>
<keyword evidence="3" id="KW-1185">Reference proteome</keyword>
<feature type="region of interest" description="Disordered" evidence="1">
    <location>
        <begin position="194"/>
        <end position="244"/>
    </location>
</feature>
<feature type="compositionally biased region" description="Polar residues" evidence="1">
    <location>
        <begin position="971"/>
        <end position="981"/>
    </location>
</feature>
<feature type="compositionally biased region" description="Polar residues" evidence="1">
    <location>
        <begin position="1094"/>
        <end position="1104"/>
    </location>
</feature>
<dbReference type="AlphaFoldDB" id="A0AAV7STD0"/>
<sequence>MISDTQRAQETEPHTGDTSSMVMVSTLERLEAKLDNLQSAIEDMPSKVAGLMERIWKAKGQYYLNDDKRPAEMAIPVHIRDCSGSRSPSSPLPISPVEPNLCLQPGLKDANEQQHRPKIQALFPFGRDPDERWKVEPISPDSRNPDQNLCPQSEPSGEREHVFPEGKEQSNPLEHNRLGPRRKHWRYPVFPGRQQPQQYACSPPEFADRHEQQQDHCTQGVFSNGQESHEPLKQEPLSLDSWDSPQNQHLQPLFPWNREPQRDQCLQPIVLDGRQTDEHLKREPLSLDTCSLQKKQYKESTFQDVHELQQSHGMQQTFPCGQSPHQIHQLEPRLPCVHRPIVPPSHPGCSSHNTDEAALTDSLARRNLKSDIMLFNAFPGDGVTTSEPSPRVTENRETLFQQDEEVEGKNTAIQLKVQSMEEKESPLYPDGKKNVIHKVTPIKHKLVPMKRRLVSHELQKVKMSQRGSTWLKASMLGSSERVRAFPVHKCPTVEAEPELQACPGGAGSLEAQLRREAIEEEFGKIPTPGTLFLEYSPETHLKTAQKSHTSSFSSCGSRLCPAPHMIPHMQRTHEPEPLARDTTSPVIISMLEHLEAKLEVLHNAMGDVPSKVVELMEKIWIAKGSDYLENCTRPVGMVSLVTLRDSTVRSPPPTSLPFSPAEPNICLQSRTTADGQEPQQDQCIKSEFLNVQQSQQDQRTQPVSAGKNEPQQDQCTQCMFPDGQGPPQDEGKHPVFLDWREAEQNQCMQTVCLDGKNLQQDECIHPVFPDGREPEQDQYTQTVFRNGKEPPKRQHLKPVFPDMHQQQLDQCMQPLFTNRQEPQQNQCMRPVFSDGDQPQQNLYMQPVFIDKQEPQHDQSIKPMFSGEKEPQRDQCMQPVFTDGKGAHKHREKGQLSHDSWRTHQNQCLESALSFELDRDQNNSLQSEIPDGHKLGCSERMEPNEHVKQEQTAEDRSGSTQKQSKYPDGHKPQQNQPIQQVVRNDPELHGRLKQESTSVGSWGSHQNQILKPTFGEVHGPEQDRHIDPEFPEGIVPDGHLKQELLSLYGWDRDQNQCLKPQFPDRQDPHQAYKCEPLSPETPHPPKPPLRLEGCSPNSDGSSVTGSLERRVEKSGITQLTNSPAHKSEPGKVNGKECYTYSERMHKSEGPFSRPNSEKRFINKGLLSEHQKIDTEPRLIPCTEYERSFNPDTSYHYNQGTDTGPLDAHFPGNSARYTFYNQSG</sequence>